<gene>
    <name evidence="2" type="ORF">C1H69_05050</name>
</gene>
<dbReference type="CDD" id="cd04301">
    <property type="entry name" value="NAT_SF"/>
    <property type="match status" value="1"/>
</dbReference>
<evidence type="ECO:0000313" key="3">
    <source>
        <dbReference type="Proteomes" id="UP000235803"/>
    </source>
</evidence>
<comment type="caution">
    <text evidence="2">The sequence shown here is derived from an EMBL/GenBank/DDBJ whole genome shotgun (WGS) entry which is preliminary data.</text>
</comment>
<dbReference type="GO" id="GO:0016747">
    <property type="term" value="F:acyltransferase activity, transferring groups other than amino-acyl groups"/>
    <property type="evidence" value="ECO:0007669"/>
    <property type="project" value="InterPro"/>
</dbReference>
<dbReference type="InterPro" id="IPR000182">
    <property type="entry name" value="GNAT_dom"/>
</dbReference>
<dbReference type="CDD" id="cd00093">
    <property type="entry name" value="HTH_XRE"/>
    <property type="match status" value="1"/>
</dbReference>
<dbReference type="AlphaFoldDB" id="A0A2N7U7L9"/>
<dbReference type="PANTHER" id="PTHR35010">
    <property type="entry name" value="BLL4672 PROTEIN-RELATED"/>
    <property type="match status" value="1"/>
</dbReference>
<dbReference type="Proteomes" id="UP000235803">
    <property type="component" value="Unassembled WGS sequence"/>
</dbReference>
<dbReference type="Pfam" id="PF17765">
    <property type="entry name" value="MLTR_LBD"/>
    <property type="match status" value="1"/>
</dbReference>
<dbReference type="OrthoDB" id="5346389at2"/>
<dbReference type="GO" id="GO:0003677">
    <property type="term" value="F:DNA binding"/>
    <property type="evidence" value="ECO:0007669"/>
    <property type="project" value="InterPro"/>
</dbReference>
<dbReference type="SUPFAM" id="SSF55729">
    <property type="entry name" value="Acyl-CoA N-acyltransferases (Nat)"/>
    <property type="match status" value="1"/>
</dbReference>
<dbReference type="Gene3D" id="1.10.260.40">
    <property type="entry name" value="lambda repressor-like DNA-binding domains"/>
    <property type="match status" value="1"/>
</dbReference>
<dbReference type="InterPro" id="IPR016181">
    <property type="entry name" value="Acyl_CoA_acyltransferase"/>
</dbReference>
<dbReference type="Pfam" id="PF00583">
    <property type="entry name" value="Acetyltransf_1"/>
    <property type="match status" value="1"/>
</dbReference>
<dbReference type="PROSITE" id="PS51186">
    <property type="entry name" value="GNAT"/>
    <property type="match status" value="1"/>
</dbReference>
<dbReference type="InterPro" id="IPR001387">
    <property type="entry name" value="Cro/C1-type_HTH"/>
</dbReference>
<dbReference type="Gene3D" id="3.40.630.30">
    <property type="match status" value="1"/>
</dbReference>
<dbReference type="SMART" id="SM00530">
    <property type="entry name" value="HTH_XRE"/>
    <property type="match status" value="1"/>
</dbReference>
<dbReference type="Pfam" id="PF13560">
    <property type="entry name" value="HTH_31"/>
    <property type="match status" value="1"/>
</dbReference>
<sequence>MLSNERRSEIATFLKLRRARLQPEHVGLSRGARRRTPGLRREEVAELAGISTEWYAWLEQTRNVHPSMDALQRIAVALRLEPAEQQHLLTLGGYGPENGSNGSAREAVVSPQLQRLMDQLDCCPAWIMGARSDILAWNQAATVVHGDLDGMSGIERNGIHQLFLNAKVRHMLVDWEAHARDCVAKLRLTYANYIDDPWFNELIGLLMSKSLEFAQWWDEHDVRLPQDGVKAYDHPTMGRLVFDYAILQVAGGDGIPLHLITYVPASGTATQEKMRDLMNIANPFTLRPETPADTDAIERVTVAAFLDAPHTDHNEQHIVRALREAGALSLSLVAEQDGEVVGHVAVSPVTLSDGTPGWFGLGPISVIPARQGQGIGSALVREALERLRASGASGCVVLGEPGYYGRFGFRTVPGLTLPGLPEEYFMALSFDHELPNGQVAYHAAFDATAGSPVK</sequence>
<feature type="domain" description="N-acetyltransferase" evidence="1">
    <location>
        <begin position="284"/>
        <end position="431"/>
    </location>
</feature>
<dbReference type="Gene3D" id="3.30.450.180">
    <property type="match status" value="1"/>
</dbReference>
<dbReference type="EMBL" id="PNRF01000012">
    <property type="protein sequence ID" value="PMR76418.1"/>
    <property type="molecule type" value="Genomic_DNA"/>
</dbReference>
<evidence type="ECO:0000259" key="1">
    <source>
        <dbReference type="PROSITE" id="PS51186"/>
    </source>
</evidence>
<dbReference type="SUPFAM" id="SSF47413">
    <property type="entry name" value="lambda repressor-like DNA-binding domains"/>
    <property type="match status" value="1"/>
</dbReference>
<organism evidence="2 3">
    <name type="scientific">Billgrantia endophytica</name>
    <dbReference type="NCBI Taxonomy" id="2033802"/>
    <lineage>
        <taxon>Bacteria</taxon>
        <taxon>Pseudomonadati</taxon>
        <taxon>Pseudomonadota</taxon>
        <taxon>Gammaproteobacteria</taxon>
        <taxon>Oceanospirillales</taxon>
        <taxon>Halomonadaceae</taxon>
        <taxon>Billgrantia</taxon>
    </lineage>
</organism>
<reference evidence="2 3" key="1">
    <citation type="submission" date="2018-01" db="EMBL/GenBank/DDBJ databases">
        <title>Halomonas endophytica sp. nov., isolated from storage liquid in the stems of Populus euphratica.</title>
        <authorList>
            <person name="Chen C."/>
        </authorList>
    </citation>
    <scope>NUCLEOTIDE SEQUENCE [LARGE SCALE GENOMIC DNA]</scope>
    <source>
        <strain evidence="2 3">MC28</strain>
    </source>
</reference>
<protein>
    <recommendedName>
        <fullName evidence="1">N-acetyltransferase domain-containing protein</fullName>
    </recommendedName>
</protein>
<dbReference type="InterPro" id="IPR041413">
    <property type="entry name" value="MLTR_LBD"/>
</dbReference>
<evidence type="ECO:0000313" key="2">
    <source>
        <dbReference type="EMBL" id="PMR76418.1"/>
    </source>
</evidence>
<keyword evidence="3" id="KW-1185">Reference proteome</keyword>
<accession>A0A2N7U7L9</accession>
<name>A0A2N7U7L9_9GAMM</name>
<dbReference type="InterPro" id="IPR010982">
    <property type="entry name" value="Lambda_DNA-bd_dom_sf"/>
</dbReference>
<proteinExistence type="predicted"/>